<dbReference type="EMBL" id="JAAAML010000001">
    <property type="protein sequence ID" value="MCO6407362.1"/>
    <property type="molecule type" value="Genomic_DNA"/>
</dbReference>
<protein>
    <submittedName>
        <fullName evidence="1">DUF3383 family protein</fullName>
    </submittedName>
</protein>
<sequence length="380" mass="41086">MAIVPYTRVVNVSLTRNDAFPSRRGFGTQLIVTTESVTDVVDATVRTKLYASIEEVATDWATTTEPYKAAASAFSQNPRPTQIKIGHVVDDDTMTSAELQAQLDLLYAYDSDWYFISCTSELRDTAATVGFLVWTESKNKLALIDSNAADTEDPADVAVLAAVNKGTYERSGVFYHTTAAAYPSAALLAYMQTRNFDDAGSAYTAKFKNLKGIAAVNIDSAAITAVTGFTPGVGQSTSAGHCANTYIDIGSRNFVVEGSTLTPNVFLDEVHATDWIIARTEEEVLGVMLNNPKIPFTDQGMQMLAGAVRSVMQQAVRAGLVAQDIDPTTSEYAPAVVITVPSVFDVPESQRKARIAPAITVRFRYSGAVHYSVVTYQMTF</sequence>
<comment type="caution">
    <text evidence="1">The sequence shown here is derived from an EMBL/GenBank/DDBJ whole genome shotgun (WGS) entry which is preliminary data.</text>
</comment>
<keyword evidence="2" id="KW-1185">Reference proteome</keyword>
<proteinExistence type="predicted"/>
<evidence type="ECO:0000313" key="2">
    <source>
        <dbReference type="Proteomes" id="UP001320715"/>
    </source>
</evidence>
<dbReference type="InterPro" id="IPR021808">
    <property type="entry name" value="DUF3383"/>
</dbReference>
<dbReference type="RefSeq" id="WP_252914746.1">
    <property type="nucleotide sequence ID" value="NZ_JAAAML010000001.1"/>
</dbReference>
<name>A0ABT1CMF4_9HYPH</name>
<evidence type="ECO:0000313" key="1">
    <source>
        <dbReference type="EMBL" id="MCO6407362.1"/>
    </source>
</evidence>
<gene>
    <name evidence="1" type="ORF">GTW23_04175</name>
</gene>
<organism evidence="1 2">
    <name type="scientific">Hoeflea alexandrii</name>
    <dbReference type="NCBI Taxonomy" id="288436"/>
    <lineage>
        <taxon>Bacteria</taxon>
        <taxon>Pseudomonadati</taxon>
        <taxon>Pseudomonadota</taxon>
        <taxon>Alphaproteobacteria</taxon>
        <taxon>Hyphomicrobiales</taxon>
        <taxon>Rhizobiaceae</taxon>
        <taxon>Hoeflea</taxon>
    </lineage>
</organism>
<dbReference type="Pfam" id="PF11863">
    <property type="entry name" value="DUF3383"/>
    <property type="match status" value="1"/>
</dbReference>
<dbReference type="Proteomes" id="UP001320715">
    <property type="component" value="Unassembled WGS sequence"/>
</dbReference>
<reference evidence="1 2" key="1">
    <citation type="submission" date="2020-01" db="EMBL/GenBank/DDBJ databases">
        <title>Genomes of bacteria type strains.</title>
        <authorList>
            <person name="Chen J."/>
            <person name="Zhu S."/>
            <person name="Yang J."/>
        </authorList>
    </citation>
    <scope>NUCLEOTIDE SEQUENCE [LARGE SCALE GENOMIC DNA]</scope>
    <source>
        <strain evidence="1 2">DSM 16655</strain>
    </source>
</reference>
<accession>A0ABT1CMF4</accession>